<dbReference type="PRINTS" id="PR01435">
    <property type="entry name" value="NPOXDRDTASE5"/>
</dbReference>
<evidence type="ECO:0000259" key="7">
    <source>
        <dbReference type="Pfam" id="PF00361"/>
    </source>
</evidence>
<feature type="transmembrane region" description="Helical" evidence="6">
    <location>
        <begin position="128"/>
        <end position="148"/>
    </location>
</feature>
<dbReference type="Gene3D" id="1.20.5.2700">
    <property type="match status" value="2"/>
</dbReference>
<keyword evidence="4 6" id="KW-0472">Membrane</keyword>
<comment type="caution">
    <text evidence="9">The sequence shown here is derived from an EMBL/GenBank/DDBJ whole genome shotgun (WGS) entry which is preliminary data.</text>
</comment>
<keyword evidence="2 5" id="KW-0812">Transmembrane</keyword>
<evidence type="ECO:0000313" key="10">
    <source>
        <dbReference type="Proteomes" id="UP000576480"/>
    </source>
</evidence>
<name>A0A6V8PVC6_9ACTN</name>
<feature type="transmembrane region" description="Helical" evidence="6">
    <location>
        <begin position="468"/>
        <end position="490"/>
    </location>
</feature>
<accession>A0A6V8PVC6</accession>
<dbReference type="AlphaFoldDB" id="A0A6V8PVC6"/>
<evidence type="ECO:0000259" key="8">
    <source>
        <dbReference type="Pfam" id="PF00662"/>
    </source>
</evidence>
<dbReference type="EMBL" id="BLSB01000019">
    <property type="protein sequence ID" value="GFP34721.1"/>
    <property type="molecule type" value="Genomic_DNA"/>
</dbReference>
<dbReference type="InterPro" id="IPR001516">
    <property type="entry name" value="Proton_antipo_N"/>
</dbReference>
<dbReference type="GO" id="GO:0015990">
    <property type="term" value="P:electron transport coupled proton transport"/>
    <property type="evidence" value="ECO:0007669"/>
    <property type="project" value="TreeGrafter"/>
</dbReference>
<organism evidence="9 10">
    <name type="scientific">Candidatus Hakubella thermalkaliphila</name>
    <dbReference type="NCBI Taxonomy" id="2754717"/>
    <lineage>
        <taxon>Bacteria</taxon>
        <taxon>Bacillati</taxon>
        <taxon>Actinomycetota</taxon>
        <taxon>Actinomycetota incertae sedis</taxon>
        <taxon>Candidatus Hakubellales</taxon>
        <taxon>Candidatus Hakubellaceae</taxon>
        <taxon>Candidatus Hakubella</taxon>
    </lineage>
</organism>
<feature type="transmembrane region" description="Helical" evidence="6">
    <location>
        <begin position="222"/>
        <end position="240"/>
    </location>
</feature>
<dbReference type="Pfam" id="PF00662">
    <property type="entry name" value="Proton_antipo_N"/>
    <property type="match status" value="1"/>
</dbReference>
<evidence type="ECO:0000256" key="4">
    <source>
        <dbReference type="ARBA" id="ARBA00023136"/>
    </source>
</evidence>
<feature type="transmembrane region" description="Helical" evidence="6">
    <location>
        <begin position="385"/>
        <end position="409"/>
    </location>
</feature>
<feature type="transmembrane region" description="Helical" evidence="6">
    <location>
        <begin position="510"/>
        <end position="531"/>
    </location>
</feature>
<dbReference type="PANTHER" id="PTHR42829">
    <property type="entry name" value="NADH-UBIQUINONE OXIDOREDUCTASE CHAIN 5"/>
    <property type="match status" value="1"/>
</dbReference>
<feature type="transmembrane region" description="Helical" evidence="6">
    <location>
        <begin position="638"/>
        <end position="657"/>
    </location>
</feature>
<feature type="transmembrane region" description="Helical" evidence="6">
    <location>
        <begin position="421"/>
        <end position="447"/>
    </location>
</feature>
<sequence>MRKLERPKMLGSMGIENIVLNLVIVIALLPLLSFVLLLFLGRFLPGRSGPVATALVGASFAASLYVLFQVLTRGNVASSMVWHVAGSARFTLGLLVDELTVFMLVVVTSISFVIHLYSIGYMHREKRLSWYFAVLSLFTAAMLSLVIADNYLQLYISWELVGLCSYLLIGFWFEKKSASDAAKKAFIVTRLGDVGLSLGIILIYVSTGSFIFSEVFQQAEGLSMTLVTAITLLLFCGAAGKSAQFPLHVWLPDAMEGPTPVNALVDAATKIGAGVYLVARNFPLFELSAFSTGTVVWIGAISALMAATMAMVMTDIKRVLAYSTVSQVGYMMVALGTGGYFAGIFHLMTHAFSKALLFLGSGSIIHAAHTQDITETGGLYRRMKITAITFILGALSISGLPLFSGFWSSDQILRDVYNYNFIIYVILTFTSILTAFYMFRLVFLTFFGRKGDKAEYAHESPPVMSIPLILLAIPTVLVGLIGSPFLPEAYRFFTLFAPESFGVRQVEANYAVMGGPIAADLAGILLAYLIYQRNLRPQDWLARYLGPYYRVLLHKYYFDEIYLFLIVRPVLRLSDFIGRFDLAVIDRVVNWVGDSGLRFASAIGIFDLGVIDGIVNWVGDTMLDNSSRFRLSQTGYTLNYLLFFFAAVALLVLWIQFA</sequence>
<feature type="transmembrane region" description="Helical" evidence="6">
    <location>
        <begin position="328"/>
        <end position="349"/>
    </location>
</feature>
<dbReference type="NCBIfam" id="NF005141">
    <property type="entry name" value="PRK06590.1"/>
    <property type="match status" value="1"/>
</dbReference>
<dbReference type="GO" id="GO:0016020">
    <property type="term" value="C:membrane"/>
    <property type="evidence" value="ECO:0007669"/>
    <property type="project" value="UniProtKB-SubCell"/>
</dbReference>
<dbReference type="Proteomes" id="UP000576480">
    <property type="component" value="Unassembled WGS sequence"/>
</dbReference>
<feature type="domain" description="NADH:quinone oxidoreductase/Mrp antiporter transmembrane" evidence="7">
    <location>
        <begin position="148"/>
        <end position="434"/>
    </location>
</feature>
<evidence type="ECO:0000313" key="9">
    <source>
        <dbReference type="EMBL" id="GFP34721.1"/>
    </source>
</evidence>
<dbReference type="NCBIfam" id="TIGR01974">
    <property type="entry name" value="NDH_I_L"/>
    <property type="match status" value="1"/>
</dbReference>
<proteinExistence type="predicted"/>
<dbReference type="GO" id="GO:0042773">
    <property type="term" value="P:ATP synthesis coupled electron transport"/>
    <property type="evidence" value="ECO:0007669"/>
    <property type="project" value="InterPro"/>
</dbReference>
<feature type="transmembrane region" description="Helical" evidence="6">
    <location>
        <begin position="20"/>
        <end position="44"/>
    </location>
</feature>
<feature type="domain" description="NADH-Ubiquinone oxidoreductase (complex I) chain 5 N-terminal" evidence="8">
    <location>
        <begin position="82"/>
        <end position="132"/>
    </location>
</feature>
<feature type="transmembrane region" description="Helical" evidence="6">
    <location>
        <begin position="294"/>
        <end position="316"/>
    </location>
</feature>
<dbReference type="PRINTS" id="PR01434">
    <property type="entry name" value="NADHDHGNASE5"/>
</dbReference>
<dbReference type="GO" id="GO:0008137">
    <property type="term" value="F:NADH dehydrogenase (ubiquinone) activity"/>
    <property type="evidence" value="ECO:0007669"/>
    <property type="project" value="InterPro"/>
</dbReference>
<dbReference type="PANTHER" id="PTHR42829:SF2">
    <property type="entry name" value="NADH-UBIQUINONE OXIDOREDUCTASE CHAIN 5"/>
    <property type="match status" value="1"/>
</dbReference>
<evidence type="ECO:0000256" key="2">
    <source>
        <dbReference type="ARBA" id="ARBA00022692"/>
    </source>
</evidence>
<dbReference type="InterPro" id="IPR018393">
    <property type="entry name" value="NADHpl_OxRdtase_5_subgr"/>
</dbReference>
<dbReference type="InterPro" id="IPR001750">
    <property type="entry name" value="ND/Mrp_TM"/>
</dbReference>
<evidence type="ECO:0000256" key="1">
    <source>
        <dbReference type="ARBA" id="ARBA00004127"/>
    </source>
</evidence>
<comment type="subcellular location">
    <subcellularLocation>
        <location evidence="1">Endomembrane system</location>
        <topology evidence="1">Multi-pass membrane protein</topology>
    </subcellularLocation>
    <subcellularLocation>
        <location evidence="5">Membrane</location>
        <topology evidence="5">Multi-pass membrane protein</topology>
    </subcellularLocation>
</comment>
<gene>
    <name evidence="9" type="ORF">HKBW3S43_00513</name>
</gene>
<evidence type="ECO:0000256" key="5">
    <source>
        <dbReference type="RuleBase" id="RU000320"/>
    </source>
</evidence>
<evidence type="ECO:0000256" key="6">
    <source>
        <dbReference type="SAM" id="Phobius"/>
    </source>
</evidence>
<dbReference type="GO" id="GO:0003954">
    <property type="term" value="F:NADH dehydrogenase activity"/>
    <property type="evidence" value="ECO:0007669"/>
    <property type="project" value="TreeGrafter"/>
</dbReference>
<dbReference type="GO" id="GO:0012505">
    <property type="term" value="C:endomembrane system"/>
    <property type="evidence" value="ECO:0007669"/>
    <property type="project" value="UniProtKB-SubCell"/>
</dbReference>
<reference evidence="9 10" key="1">
    <citation type="journal article" date="2020" name="Front. Microbiol.">
        <title>Single-cell genomics of novel Actinobacteria with the Wood-Ljungdahl pathway discovered in a serpentinizing system.</title>
        <authorList>
            <person name="Merino N."/>
            <person name="Kawai M."/>
            <person name="Boyd E.S."/>
            <person name="Colman D.R."/>
            <person name="McGlynn S.E."/>
            <person name="Nealson K.H."/>
            <person name="Kurokawa K."/>
            <person name="Hongoh Y."/>
        </authorList>
    </citation>
    <scope>NUCLEOTIDE SEQUENCE [LARGE SCALE GENOMIC DNA]</scope>
    <source>
        <strain evidence="9 10">S43</strain>
    </source>
</reference>
<keyword evidence="3 6" id="KW-1133">Transmembrane helix</keyword>
<feature type="transmembrane region" description="Helical" evidence="6">
    <location>
        <begin position="102"/>
        <end position="121"/>
    </location>
</feature>
<evidence type="ECO:0000256" key="3">
    <source>
        <dbReference type="ARBA" id="ARBA00022989"/>
    </source>
</evidence>
<feature type="transmembrane region" description="Helical" evidence="6">
    <location>
        <begin position="154"/>
        <end position="173"/>
    </location>
</feature>
<dbReference type="InterPro" id="IPR003945">
    <property type="entry name" value="NU5C-like"/>
</dbReference>
<protein>
    <submittedName>
        <fullName evidence="9">NADH-quinone oxidoreductase subunit L</fullName>
    </submittedName>
</protein>
<feature type="transmembrane region" description="Helical" evidence="6">
    <location>
        <begin position="50"/>
        <end position="68"/>
    </location>
</feature>
<feature type="transmembrane region" description="Helical" evidence="6">
    <location>
        <begin position="194"/>
        <end position="216"/>
    </location>
</feature>
<dbReference type="Pfam" id="PF00361">
    <property type="entry name" value="Proton_antipo_M"/>
    <property type="match status" value="1"/>
</dbReference>